<accession>A0A0G1RVE2</accession>
<feature type="region of interest" description="Disordered" evidence="1">
    <location>
        <begin position="14"/>
        <end position="41"/>
    </location>
</feature>
<comment type="caution">
    <text evidence="2">The sequence shown here is derived from an EMBL/GenBank/DDBJ whole genome shotgun (WGS) entry which is preliminary data.</text>
</comment>
<dbReference type="Proteomes" id="UP000034705">
    <property type="component" value="Unassembled WGS sequence"/>
</dbReference>
<evidence type="ECO:0000313" key="2">
    <source>
        <dbReference type="EMBL" id="KKU33953.1"/>
    </source>
</evidence>
<name>A0A0G1RVE2_9BACT</name>
<dbReference type="AlphaFoldDB" id="A0A0G1RVE2"/>
<protein>
    <submittedName>
        <fullName evidence="2">Uncharacterized protein</fullName>
    </submittedName>
</protein>
<evidence type="ECO:0000313" key="3">
    <source>
        <dbReference type="Proteomes" id="UP000034705"/>
    </source>
</evidence>
<gene>
    <name evidence="2" type="ORF">UX45_C0006G0005</name>
</gene>
<sequence>MLCSAYLLPEKMIIPGSSKGRTPGSGPGNRGSNPCPGTMRRPVGRPTYLVKKSSFKMAIFCLRIEQIATFGRLSKKSNHMGRKLVEFFTSEIQNSLYFFGSIPILGKIRLLYKTQHFLCWVLYIGEERVIPLSDLWEEC</sequence>
<evidence type="ECO:0000256" key="1">
    <source>
        <dbReference type="SAM" id="MobiDB-lite"/>
    </source>
</evidence>
<reference evidence="2 3" key="1">
    <citation type="journal article" date="2015" name="Nature">
        <title>rRNA introns, odd ribosomes, and small enigmatic genomes across a large radiation of phyla.</title>
        <authorList>
            <person name="Brown C.T."/>
            <person name="Hug L.A."/>
            <person name="Thomas B.C."/>
            <person name="Sharon I."/>
            <person name="Castelle C.J."/>
            <person name="Singh A."/>
            <person name="Wilkins M.J."/>
            <person name="Williams K.H."/>
            <person name="Banfield J.F."/>
        </authorList>
    </citation>
    <scope>NUCLEOTIDE SEQUENCE [LARGE SCALE GENOMIC DNA]</scope>
</reference>
<dbReference type="EMBL" id="LCMG01000006">
    <property type="protein sequence ID" value="KKU33953.1"/>
    <property type="molecule type" value="Genomic_DNA"/>
</dbReference>
<proteinExistence type="predicted"/>
<organism evidence="2 3">
    <name type="scientific">Candidatus Uhrbacteria bacterium GW2011_GWF2_46_218</name>
    <dbReference type="NCBI Taxonomy" id="1619001"/>
    <lineage>
        <taxon>Bacteria</taxon>
        <taxon>Candidatus Uhriibacteriota</taxon>
    </lineage>
</organism>